<keyword evidence="35" id="KW-1185">Reference proteome</keyword>
<organism evidence="34 35">
    <name type="scientific">Bagarius yarrelli</name>
    <name type="common">Goonch</name>
    <name type="synonym">Bagrus yarrelli</name>
    <dbReference type="NCBI Taxonomy" id="175774"/>
    <lineage>
        <taxon>Eukaryota</taxon>
        <taxon>Metazoa</taxon>
        <taxon>Chordata</taxon>
        <taxon>Craniata</taxon>
        <taxon>Vertebrata</taxon>
        <taxon>Euteleostomi</taxon>
        <taxon>Actinopterygii</taxon>
        <taxon>Neopterygii</taxon>
        <taxon>Teleostei</taxon>
        <taxon>Ostariophysi</taxon>
        <taxon>Siluriformes</taxon>
        <taxon>Sisoridae</taxon>
        <taxon>Sisorinae</taxon>
        <taxon>Bagarius</taxon>
    </lineage>
</organism>
<dbReference type="PRINTS" id="PR01610">
    <property type="entry name" value="CD36ANTIGEN"/>
</dbReference>
<evidence type="ECO:0000256" key="7">
    <source>
        <dbReference type="ARBA" id="ARBA00004285"/>
    </source>
</evidence>
<evidence type="ECO:0000256" key="20">
    <source>
        <dbReference type="ARBA" id="ARBA00023055"/>
    </source>
</evidence>
<evidence type="ECO:0000256" key="11">
    <source>
        <dbReference type="ARBA" id="ARBA00020772"/>
    </source>
</evidence>
<dbReference type="EMBL" id="VCAZ01000108">
    <property type="protein sequence ID" value="TST22530.1"/>
    <property type="molecule type" value="Genomic_DNA"/>
</dbReference>
<protein>
    <recommendedName>
        <fullName evidence="11">Platelet glycoprotein 4</fullName>
    </recommendedName>
    <alternativeName>
        <fullName evidence="31">Glycoprotein IIIb</fullName>
    </alternativeName>
    <alternativeName>
        <fullName evidence="29">PAS IV</fullName>
    </alternativeName>
    <alternativeName>
        <fullName evidence="30">PAS-4</fullName>
    </alternativeName>
    <alternativeName>
        <fullName evidence="28">Platelet glycoprotein IV</fullName>
    </alternativeName>
</protein>
<dbReference type="OrthoDB" id="195015at2759"/>
<dbReference type="Proteomes" id="UP000319801">
    <property type="component" value="Unassembled WGS sequence"/>
</dbReference>
<comment type="catalytic activity">
    <reaction evidence="3">
        <text>hexadecanoate(out) = hexadecanoate(in)</text>
        <dbReference type="Rhea" id="RHEA:45256"/>
        <dbReference type="ChEBI" id="CHEBI:7896"/>
    </reaction>
    <physiologicalReaction direction="left-to-right" evidence="3">
        <dbReference type="Rhea" id="RHEA:45257"/>
    </physiologicalReaction>
</comment>
<keyword evidence="12" id="KW-0813">Transport</keyword>
<keyword evidence="14" id="KW-1017">Isopeptide bond</keyword>
<evidence type="ECO:0000256" key="5">
    <source>
        <dbReference type="ARBA" id="ARBA00001892"/>
    </source>
</evidence>
<comment type="catalytic activity">
    <reaction evidence="2">
        <text>(9Z)-octadecenoate(out) = (9Z)-octadecenoate(in)</text>
        <dbReference type="Rhea" id="RHEA:33655"/>
        <dbReference type="ChEBI" id="CHEBI:30823"/>
    </reaction>
    <physiologicalReaction direction="left-to-right" evidence="2">
        <dbReference type="Rhea" id="RHEA:33656"/>
    </physiologicalReaction>
</comment>
<dbReference type="InterPro" id="IPR002159">
    <property type="entry name" value="CD36_fam"/>
</dbReference>
<evidence type="ECO:0000256" key="3">
    <source>
        <dbReference type="ARBA" id="ARBA00000934"/>
    </source>
</evidence>
<keyword evidence="13" id="KW-1003">Cell membrane</keyword>
<dbReference type="GO" id="GO:0005794">
    <property type="term" value="C:Golgi apparatus"/>
    <property type="evidence" value="ECO:0007669"/>
    <property type="project" value="UniProtKB-SubCell"/>
</dbReference>
<keyword evidence="20" id="KW-0445">Lipid transport</keyword>
<keyword evidence="21 33" id="KW-0472">Membrane</keyword>
<feature type="disulfide bond" evidence="32">
    <location>
        <begin position="301"/>
        <end position="310"/>
    </location>
</feature>
<feature type="disulfide bond" evidence="32">
    <location>
        <begin position="260"/>
        <end position="321"/>
    </location>
</feature>
<evidence type="ECO:0000256" key="31">
    <source>
        <dbReference type="ARBA" id="ARBA00032780"/>
    </source>
</evidence>
<dbReference type="AlphaFoldDB" id="A0A556V3A8"/>
<keyword evidence="25" id="KW-0325">Glycoprotein</keyword>
<dbReference type="GO" id="GO:0019915">
    <property type="term" value="P:lipid storage"/>
    <property type="evidence" value="ECO:0007669"/>
    <property type="project" value="TreeGrafter"/>
</dbReference>
<evidence type="ECO:0000256" key="6">
    <source>
        <dbReference type="ARBA" id="ARBA00004221"/>
    </source>
</evidence>
<evidence type="ECO:0000256" key="17">
    <source>
        <dbReference type="ARBA" id="ARBA00022889"/>
    </source>
</evidence>
<keyword evidence="24" id="KW-0675">Receptor</keyword>
<evidence type="ECO:0000313" key="35">
    <source>
        <dbReference type="Proteomes" id="UP000319801"/>
    </source>
</evidence>
<dbReference type="GO" id="GO:0042953">
    <property type="term" value="P:lipoprotein transport"/>
    <property type="evidence" value="ECO:0007669"/>
    <property type="project" value="TreeGrafter"/>
</dbReference>
<keyword evidence="19" id="KW-0333">Golgi apparatus</keyword>
<sequence length="463" mass="51386">MNRLKCCFIAGSVIGAVACALGLILIPVGDSLVGNTVRKEAVLEEGTTAYENWISAGAPVYRQFWLFDVQNPLDVLKNGSIPELQQRGPYTYRTRYIPKENVTFYQNHTASFMLPSGAIFEPSISAGAEEDMVTSLNIAVAGVYNLLNHKVAEMMINMSNSSLFQTRTVKELLWGYRDPMLKAQLGVFYPYNGTYDGPYNVFTGKDDISKVSTIDSWNHMQTLSYWNDTYCDMINGTDGSSFSPFLKKKAPLYFFSSDICRSVSAEFEGSQDLKGITVYRYMLPENTFASPIDNPDNRCYCVNNETTRNCSVAGVLDVKACKGAPVLISLPHFLHGSKELLELVHGLNPNPEEHSTYLDVEPITGFTLRFAKRLQVNMMYGPSRDIKILNKVKEDTIFPILWLNETAALDDETADMIKAALFSRIDTLEAVQIALISAGAVLLVLSLIGVCVVSRRSSLSHVA</sequence>
<evidence type="ECO:0000256" key="28">
    <source>
        <dbReference type="ARBA" id="ARBA00029966"/>
    </source>
</evidence>
<evidence type="ECO:0000256" key="30">
    <source>
        <dbReference type="ARBA" id="ARBA00032188"/>
    </source>
</evidence>
<evidence type="ECO:0000256" key="33">
    <source>
        <dbReference type="SAM" id="Phobius"/>
    </source>
</evidence>
<keyword evidence="18 33" id="KW-1133">Transmembrane helix</keyword>
<keyword evidence="15 33" id="KW-0812">Transmembrane</keyword>
<evidence type="ECO:0000256" key="29">
    <source>
        <dbReference type="ARBA" id="ARBA00031821"/>
    </source>
</evidence>
<dbReference type="GO" id="GO:0044539">
    <property type="term" value="P:long-chain fatty acid import into cell"/>
    <property type="evidence" value="ECO:0007669"/>
    <property type="project" value="TreeGrafter"/>
</dbReference>
<comment type="catalytic activity">
    <reaction evidence="27">
        <text>tetracosanoate(out) = tetracosanoate(in)</text>
        <dbReference type="Rhea" id="RHEA:45260"/>
        <dbReference type="ChEBI" id="CHEBI:31014"/>
    </reaction>
    <physiologicalReaction direction="left-to-right" evidence="27">
        <dbReference type="Rhea" id="RHEA:45261"/>
    </physiologicalReaction>
</comment>
<dbReference type="GO" id="GO:0030169">
    <property type="term" value="F:low-density lipoprotein particle binding"/>
    <property type="evidence" value="ECO:0007669"/>
    <property type="project" value="TreeGrafter"/>
</dbReference>
<dbReference type="GO" id="GO:0005901">
    <property type="term" value="C:caveola"/>
    <property type="evidence" value="ECO:0007669"/>
    <property type="project" value="TreeGrafter"/>
</dbReference>
<proteinExistence type="inferred from homology"/>
<evidence type="ECO:0000313" key="34">
    <source>
        <dbReference type="EMBL" id="TST22530.1"/>
    </source>
</evidence>
<keyword evidence="26" id="KW-0449">Lipoprotein</keyword>
<evidence type="ECO:0000256" key="25">
    <source>
        <dbReference type="ARBA" id="ARBA00023180"/>
    </source>
</evidence>
<dbReference type="GO" id="GO:0009986">
    <property type="term" value="C:cell surface"/>
    <property type="evidence" value="ECO:0007669"/>
    <property type="project" value="TreeGrafter"/>
</dbReference>
<dbReference type="PRINTS" id="PR01609">
    <property type="entry name" value="CD36FAMILY"/>
</dbReference>
<dbReference type="GO" id="GO:0034383">
    <property type="term" value="P:low-density lipoprotein particle clearance"/>
    <property type="evidence" value="ECO:0007669"/>
    <property type="project" value="TreeGrafter"/>
</dbReference>
<evidence type="ECO:0000256" key="10">
    <source>
        <dbReference type="ARBA" id="ARBA00010532"/>
    </source>
</evidence>
<comment type="catalytic activity">
    <reaction evidence="1">
        <text>(9Z,12Z)-octadecadienoate(out) = (9Z,12Z)-octadecadienoate(in)</text>
        <dbReference type="Rhea" id="RHEA:45264"/>
        <dbReference type="ChEBI" id="CHEBI:30245"/>
    </reaction>
    <physiologicalReaction direction="left-to-right" evidence="1">
        <dbReference type="Rhea" id="RHEA:45265"/>
    </physiologicalReaction>
</comment>
<evidence type="ECO:0000256" key="22">
    <source>
        <dbReference type="ARBA" id="ARBA00023139"/>
    </source>
</evidence>
<gene>
    <name evidence="34" type="ORF">Baya_12661</name>
</gene>
<evidence type="ECO:0000256" key="13">
    <source>
        <dbReference type="ARBA" id="ARBA00022475"/>
    </source>
</evidence>
<evidence type="ECO:0000256" key="1">
    <source>
        <dbReference type="ARBA" id="ARBA00000542"/>
    </source>
</evidence>
<comment type="catalytic activity">
    <reaction evidence="5">
        <text>butanoate(out) = butanoate(in)</text>
        <dbReference type="Rhea" id="RHEA:45248"/>
        <dbReference type="ChEBI" id="CHEBI:17968"/>
    </reaction>
    <physiologicalReaction direction="left-to-right" evidence="5">
        <dbReference type="Rhea" id="RHEA:45249"/>
    </physiologicalReaction>
</comment>
<keyword evidence="23 32" id="KW-1015">Disulfide bond</keyword>
<dbReference type="GO" id="GO:0005044">
    <property type="term" value="F:scavenger receptor activity"/>
    <property type="evidence" value="ECO:0007669"/>
    <property type="project" value="TreeGrafter"/>
</dbReference>
<keyword evidence="22" id="KW-0564">Palmitate</keyword>
<dbReference type="Pfam" id="PF01130">
    <property type="entry name" value="CD36"/>
    <property type="match status" value="1"/>
</dbReference>
<accession>A0A556V3A8</accession>
<dbReference type="InterPro" id="IPR005428">
    <property type="entry name" value="CD36/SCARB1/SNMP1"/>
</dbReference>
<evidence type="ECO:0000256" key="4">
    <source>
        <dbReference type="ARBA" id="ARBA00000996"/>
    </source>
</evidence>
<dbReference type="GO" id="GO:0007155">
    <property type="term" value="P:cell adhesion"/>
    <property type="evidence" value="ECO:0007669"/>
    <property type="project" value="UniProtKB-KW"/>
</dbReference>
<dbReference type="PROSITE" id="PS51257">
    <property type="entry name" value="PROKAR_LIPOPROTEIN"/>
    <property type="match status" value="1"/>
</dbReference>
<evidence type="ECO:0000256" key="12">
    <source>
        <dbReference type="ARBA" id="ARBA00022448"/>
    </source>
</evidence>
<name>A0A556V3A8_BAGYA</name>
<dbReference type="GO" id="GO:0006898">
    <property type="term" value="P:receptor-mediated endocytosis"/>
    <property type="evidence" value="ECO:0007669"/>
    <property type="project" value="TreeGrafter"/>
</dbReference>
<evidence type="ECO:0000256" key="18">
    <source>
        <dbReference type="ARBA" id="ARBA00022989"/>
    </source>
</evidence>
<comment type="caution">
    <text evidence="34">The sequence shown here is derived from an EMBL/GenBank/DDBJ whole genome shotgun (WGS) entry which is preliminary data.</text>
</comment>
<evidence type="ECO:0000256" key="23">
    <source>
        <dbReference type="ARBA" id="ARBA00023157"/>
    </source>
</evidence>
<evidence type="ECO:0000256" key="9">
    <source>
        <dbReference type="ARBA" id="ARBA00004651"/>
    </source>
</evidence>
<evidence type="ECO:0000256" key="24">
    <source>
        <dbReference type="ARBA" id="ARBA00023170"/>
    </source>
</evidence>
<evidence type="ECO:0000256" key="26">
    <source>
        <dbReference type="ARBA" id="ARBA00023288"/>
    </source>
</evidence>
<feature type="transmembrane region" description="Helical" evidence="33">
    <location>
        <begin position="433"/>
        <end position="453"/>
    </location>
</feature>
<comment type="similarity">
    <text evidence="10">Belongs to the CD36 family.</text>
</comment>
<keyword evidence="16" id="KW-0832">Ubl conjugation</keyword>
<evidence type="ECO:0000256" key="21">
    <source>
        <dbReference type="ARBA" id="ARBA00023136"/>
    </source>
</evidence>
<dbReference type="GO" id="GO:0016324">
    <property type="term" value="C:apical plasma membrane"/>
    <property type="evidence" value="ECO:0007669"/>
    <property type="project" value="UniProtKB-SubCell"/>
</dbReference>
<evidence type="ECO:0000256" key="19">
    <source>
        <dbReference type="ARBA" id="ARBA00023034"/>
    </source>
</evidence>
<evidence type="ECO:0000256" key="14">
    <source>
        <dbReference type="ARBA" id="ARBA00022499"/>
    </source>
</evidence>
<evidence type="ECO:0000256" key="2">
    <source>
        <dbReference type="ARBA" id="ARBA00000626"/>
    </source>
</evidence>
<reference evidence="34 35" key="1">
    <citation type="journal article" date="2019" name="Genome Biol. Evol.">
        <title>Whole-Genome Sequencing of the Giant Devil Catfish, Bagarius yarrelli.</title>
        <authorList>
            <person name="Jiang W."/>
            <person name="Lv Y."/>
            <person name="Cheng L."/>
            <person name="Yang K."/>
            <person name="Chao B."/>
            <person name="Wang X."/>
            <person name="Li Y."/>
            <person name="Pan X."/>
            <person name="You X."/>
            <person name="Zhang Y."/>
            <person name="Yang J."/>
            <person name="Li J."/>
            <person name="Zhang X."/>
            <person name="Liu S."/>
            <person name="Sun C."/>
            <person name="Yang J."/>
            <person name="Shi Q."/>
        </authorList>
    </citation>
    <scope>NUCLEOTIDE SEQUENCE [LARGE SCALE GENOMIC DNA]</scope>
    <source>
        <strain evidence="34">JWS20170419001</strain>
        <tissue evidence="34">Muscle</tissue>
    </source>
</reference>
<keyword evidence="17" id="KW-0130">Cell adhesion</keyword>
<dbReference type="PANTHER" id="PTHR11923">
    <property type="entry name" value="SCAVENGER RECEPTOR CLASS B TYPE-1 SR-B1"/>
    <property type="match status" value="1"/>
</dbReference>
<dbReference type="PANTHER" id="PTHR11923:SF12">
    <property type="entry name" value="PLATELET GLYCOPROTEIN 4"/>
    <property type="match status" value="1"/>
</dbReference>
<dbReference type="GO" id="GO:0150094">
    <property type="term" value="P:amyloid-beta clearance by cellular catabolic process"/>
    <property type="evidence" value="ECO:0007669"/>
    <property type="project" value="TreeGrafter"/>
</dbReference>
<evidence type="ECO:0000256" key="8">
    <source>
        <dbReference type="ARBA" id="ARBA00004555"/>
    </source>
</evidence>
<dbReference type="GO" id="GO:0005041">
    <property type="term" value="F:low-density lipoprotein particle receptor activity"/>
    <property type="evidence" value="ECO:0007669"/>
    <property type="project" value="TreeGrafter"/>
</dbReference>
<feature type="disulfide bond" evidence="32">
    <location>
        <begin position="231"/>
        <end position="299"/>
    </location>
</feature>
<evidence type="ECO:0000256" key="15">
    <source>
        <dbReference type="ARBA" id="ARBA00022692"/>
    </source>
</evidence>
<evidence type="ECO:0000256" key="27">
    <source>
        <dbReference type="ARBA" id="ARBA00023949"/>
    </source>
</evidence>
<comment type="catalytic activity">
    <reaction evidence="4">
        <text>tetradecanoate(out) = tetradecanoate(in)</text>
        <dbReference type="Rhea" id="RHEA:45252"/>
        <dbReference type="ChEBI" id="CHEBI:30807"/>
    </reaction>
    <physiologicalReaction direction="left-to-right" evidence="4">
        <dbReference type="Rhea" id="RHEA:45253"/>
    </physiologicalReaction>
</comment>
<comment type="subcellular location">
    <subcellularLocation>
        <location evidence="6">Apical cell membrane</location>
    </subcellularLocation>
    <subcellularLocation>
        <location evidence="9">Cell membrane</location>
        <topology evidence="9">Multi-pass membrane protein</topology>
    </subcellularLocation>
    <subcellularLocation>
        <location evidence="8">Golgi apparatus</location>
    </subcellularLocation>
    <subcellularLocation>
        <location evidence="7">Membrane raft</location>
    </subcellularLocation>
</comment>
<evidence type="ECO:0000256" key="16">
    <source>
        <dbReference type="ARBA" id="ARBA00022843"/>
    </source>
</evidence>
<evidence type="ECO:0000256" key="32">
    <source>
        <dbReference type="PIRSR" id="PIRSR605428-52"/>
    </source>
</evidence>